<dbReference type="EMBL" id="CAJPWZ010002402">
    <property type="protein sequence ID" value="CAG2237739.1"/>
    <property type="molecule type" value="Genomic_DNA"/>
</dbReference>
<proteinExistence type="predicted"/>
<sequence>MAHLVHVSLYERLFQRIIQDIAWYKISLQNDKMYYFIQISLSMMYLSNILLTGLCAVFITSSDASGLSYNYFDEMAQTYCTSQGVGNWVFAIRRDCNGTAPTCNSICSAGKHDMLKSIKNQENSVACFDAYQVRKQHAHLRHDSSNTQPDAGKVNMVTYGYGSKGCSWRPNHCGPNYCCCKAF</sequence>
<protein>
    <submittedName>
        <fullName evidence="2">Uncharacterized protein</fullName>
    </submittedName>
</protein>
<evidence type="ECO:0000313" key="2">
    <source>
        <dbReference type="EMBL" id="CAG2237739.1"/>
    </source>
</evidence>
<dbReference type="OrthoDB" id="9998510at2759"/>
<keyword evidence="3" id="KW-1185">Reference proteome</keyword>
<dbReference type="AlphaFoldDB" id="A0A8S3TVM7"/>
<organism evidence="2 3">
    <name type="scientific">Mytilus edulis</name>
    <name type="common">Blue mussel</name>
    <dbReference type="NCBI Taxonomy" id="6550"/>
    <lineage>
        <taxon>Eukaryota</taxon>
        <taxon>Metazoa</taxon>
        <taxon>Spiralia</taxon>
        <taxon>Lophotrochozoa</taxon>
        <taxon>Mollusca</taxon>
        <taxon>Bivalvia</taxon>
        <taxon>Autobranchia</taxon>
        <taxon>Pteriomorphia</taxon>
        <taxon>Mytilida</taxon>
        <taxon>Mytiloidea</taxon>
        <taxon>Mytilidae</taxon>
        <taxon>Mytilinae</taxon>
        <taxon>Mytilus</taxon>
    </lineage>
</organism>
<keyword evidence="1" id="KW-1133">Transmembrane helix</keyword>
<reference evidence="2" key="1">
    <citation type="submission" date="2021-03" db="EMBL/GenBank/DDBJ databases">
        <authorList>
            <person name="Bekaert M."/>
        </authorList>
    </citation>
    <scope>NUCLEOTIDE SEQUENCE</scope>
</reference>
<name>A0A8S3TVM7_MYTED</name>
<evidence type="ECO:0000313" key="3">
    <source>
        <dbReference type="Proteomes" id="UP000683360"/>
    </source>
</evidence>
<keyword evidence="1" id="KW-0472">Membrane</keyword>
<keyword evidence="1" id="KW-0812">Transmembrane</keyword>
<gene>
    <name evidence="2" type="ORF">MEDL_50194</name>
</gene>
<feature type="transmembrane region" description="Helical" evidence="1">
    <location>
        <begin position="33"/>
        <end position="59"/>
    </location>
</feature>
<dbReference type="Proteomes" id="UP000683360">
    <property type="component" value="Unassembled WGS sequence"/>
</dbReference>
<comment type="caution">
    <text evidence="2">The sequence shown here is derived from an EMBL/GenBank/DDBJ whole genome shotgun (WGS) entry which is preliminary data.</text>
</comment>
<accession>A0A8S3TVM7</accession>
<evidence type="ECO:0000256" key="1">
    <source>
        <dbReference type="SAM" id="Phobius"/>
    </source>
</evidence>